<dbReference type="InterPro" id="IPR013830">
    <property type="entry name" value="SGNH_hydro"/>
</dbReference>
<name>A0A518AXH6_9BACT</name>
<protein>
    <submittedName>
        <fullName evidence="2">GDSL-like Lipase/Acylhydrolase</fullName>
    </submittedName>
</protein>
<dbReference type="AlphaFoldDB" id="A0A518AXH6"/>
<dbReference type="InterPro" id="IPR036514">
    <property type="entry name" value="SGNH_hydro_sf"/>
</dbReference>
<dbReference type="GO" id="GO:0016788">
    <property type="term" value="F:hydrolase activity, acting on ester bonds"/>
    <property type="evidence" value="ECO:0007669"/>
    <property type="project" value="UniProtKB-ARBA"/>
</dbReference>
<gene>
    <name evidence="2" type="ORF">Pan216_02510</name>
</gene>
<feature type="domain" description="SGNH hydrolase-type esterase" evidence="1">
    <location>
        <begin position="8"/>
        <end position="190"/>
    </location>
</feature>
<dbReference type="PANTHER" id="PTHR14209:SF19">
    <property type="entry name" value="ISOAMYL ACETATE-HYDROLYZING ESTERASE 1 HOMOLOG"/>
    <property type="match status" value="1"/>
</dbReference>
<sequence>MHPRRIAVFGSSTIYGTADTEMGGFVNRLKLWHEANDEKNRVFGLGIWGERTPELLERIVPEARTRKPHLLLIYPGYNDCHRRDAPDGPIATSPEVFADLMRELLTKAQSVAPAVVMTAYPFDESRTRPYRYTNAYYCLDDARRYMAILVEVAESLGVKVLDFFGMFRETDMTPLLSSDGLHGNAACHQRLFELTKRFLVDECGARG</sequence>
<dbReference type="InterPro" id="IPR045136">
    <property type="entry name" value="Iah1-like"/>
</dbReference>
<dbReference type="SUPFAM" id="SSF52266">
    <property type="entry name" value="SGNH hydrolase"/>
    <property type="match status" value="1"/>
</dbReference>
<dbReference type="RefSeq" id="WP_419193134.1">
    <property type="nucleotide sequence ID" value="NZ_CP036279.1"/>
</dbReference>
<evidence type="ECO:0000259" key="1">
    <source>
        <dbReference type="Pfam" id="PF13472"/>
    </source>
</evidence>
<keyword evidence="2" id="KW-0378">Hydrolase</keyword>
<dbReference type="EMBL" id="CP036279">
    <property type="protein sequence ID" value="QDU59423.1"/>
    <property type="molecule type" value="Genomic_DNA"/>
</dbReference>
<dbReference type="PANTHER" id="PTHR14209">
    <property type="entry name" value="ISOAMYL ACETATE-HYDROLYZING ESTERASE 1"/>
    <property type="match status" value="1"/>
</dbReference>
<dbReference type="Proteomes" id="UP000317093">
    <property type="component" value="Chromosome"/>
</dbReference>
<evidence type="ECO:0000313" key="3">
    <source>
        <dbReference type="Proteomes" id="UP000317093"/>
    </source>
</evidence>
<organism evidence="2 3">
    <name type="scientific">Kolteria novifilia</name>
    <dbReference type="NCBI Taxonomy" id="2527975"/>
    <lineage>
        <taxon>Bacteria</taxon>
        <taxon>Pseudomonadati</taxon>
        <taxon>Planctomycetota</taxon>
        <taxon>Planctomycetia</taxon>
        <taxon>Kolteriales</taxon>
        <taxon>Kolteriaceae</taxon>
        <taxon>Kolteria</taxon>
    </lineage>
</organism>
<accession>A0A518AXH6</accession>
<keyword evidence="3" id="KW-1185">Reference proteome</keyword>
<dbReference type="Pfam" id="PF13472">
    <property type="entry name" value="Lipase_GDSL_2"/>
    <property type="match status" value="1"/>
</dbReference>
<dbReference type="KEGG" id="knv:Pan216_02510"/>
<proteinExistence type="predicted"/>
<evidence type="ECO:0000313" key="2">
    <source>
        <dbReference type="EMBL" id="QDU59423.1"/>
    </source>
</evidence>
<dbReference type="Gene3D" id="3.40.50.1110">
    <property type="entry name" value="SGNH hydrolase"/>
    <property type="match status" value="1"/>
</dbReference>
<reference evidence="2 3" key="1">
    <citation type="submission" date="2019-02" db="EMBL/GenBank/DDBJ databases">
        <title>Deep-cultivation of Planctomycetes and their phenomic and genomic characterization uncovers novel biology.</title>
        <authorList>
            <person name="Wiegand S."/>
            <person name="Jogler M."/>
            <person name="Boedeker C."/>
            <person name="Pinto D."/>
            <person name="Vollmers J."/>
            <person name="Rivas-Marin E."/>
            <person name="Kohn T."/>
            <person name="Peeters S.H."/>
            <person name="Heuer A."/>
            <person name="Rast P."/>
            <person name="Oberbeckmann S."/>
            <person name="Bunk B."/>
            <person name="Jeske O."/>
            <person name="Meyerdierks A."/>
            <person name="Storesund J.E."/>
            <person name="Kallscheuer N."/>
            <person name="Luecker S."/>
            <person name="Lage O.M."/>
            <person name="Pohl T."/>
            <person name="Merkel B.J."/>
            <person name="Hornburger P."/>
            <person name="Mueller R.-W."/>
            <person name="Bruemmer F."/>
            <person name="Labrenz M."/>
            <person name="Spormann A.M."/>
            <person name="Op den Camp H."/>
            <person name="Overmann J."/>
            <person name="Amann R."/>
            <person name="Jetten M.S.M."/>
            <person name="Mascher T."/>
            <person name="Medema M.H."/>
            <person name="Devos D.P."/>
            <person name="Kaster A.-K."/>
            <person name="Ovreas L."/>
            <person name="Rohde M."/>
            <person name="Galperin M.Y."/>
            <person name="Jogler C."/>
        </authorList>
    </citation>
    <scope>NUCLEOTIDE SEQUENCE [LARGE SCALE GENOMIC DNA]</scope>
    <source>
        <strain evidence="2 3">Pan216</strain>
    </source>
</reference>